<dbReference type="InterPro" id="IPR029119">
    <property type="entry name" value="MutY_C"/>
</dbReference>
<dbReference type="InterPro" id="IPR005760">
    <property type="entry name" value="A/G_AdeGlyc_MutY"/>
</dbReference>
<keyword evidence="7" id="KW-0479">Metal-binding</keyword>
<evidence type="ECO:0000256" key="1">
    <source>
        <dbReference type="ARBA" id="ARBA00000843"/>
    </source>
</evidence>
<dbReference type="NCBIfam" id="TIGR01084">
    <property type="entry name" value="mutY"/>
    <property type="match status" value="1"/>
</dbReference>
<evidence type="ECO:0000313" key="16">
    <source>
        <dbReference type="EMBL" id="MFD2112562.1"/>
    </source>
</evidence>
<evidence type="ECO:0000256" key="13">
    <source>
        <dbReference type="ARBA" id="ARBA00023295"/>
    </source>
</evidence>
<dbReference type="Gene3D" id="1.10.1670.10">
    <property type="entry name" value="Helix-hairpin-Helix base-excision DNA repair enzymes (C-terminal)"/>
    <property type="match status" value="1"/>
</dbReference>
<protein>
    <recommendedName>
        <fullName evidence="5 14">Adenine DNA glycosylase</fullName>
        <ecNumber evidence="4 14">3.2.2.31</ecNumber>
    </recommendedName>
</protein>
<evidence type="ECO:0000256" key="10">
    <source>
        <dbReference type="ARBA" id="ARBA00023004"/>
    </source>
</evidence>
<keyword evidence="9 16" id="KW-0378">Hydrolase</keyword>
<dbReference type="CDD" id="cd03431">
    <property type="entry name" value="NUDIX_DNA_Glycosylase_C-MutY"/>
    <property type="match status" value="1"/>
</dbReference>
<evidence type="ECO:0000256" key="4">
    <source>
        <dbReference type="ARBA" id="ARBA00012045"/>
    </source>
</evidence>
<evidence type="ECO:0000256" key="2">
    <source>
        <dbReference type="ARBA" id="ARBA00002933"/>
    </source>
</evidence>
<evidence type="ECO:0000259" key="15">
    <source>
        <dbReference type="SMART" id="SM00478"/>
    </source>
</evidence>
<organism evidence="16 17">
    <name type="scientific">Thiorhodococcus fuscus</name>
    <dbReference type="NCBI Taxonomy" id="527200"/>
    <lineage>
        <taxon>Bacteria</taxon>
        <taxon>Pseudomonadati</taxon>
        <taxon>Pseudomonadota</taxon>
        <taxon>Gammaproteobacteria</taxon>
        <taxon>Chromatiales</taxon>
        <taxon>Chromatiaceae</taxon>
        <taxon>Thiorhodococcus</taxon>
    </lineage>
</organism>
<sequence length="352" mass="39566">MTDLTPESFASAVLDWYAAFGRKDLPWQREPTPYRVWVSEIMLQQTQVAVVIPYFERFMERFPDIGALANAPVDAVLALWSGLGYYARARNLHKAAQHIRDRHQGRFPTDIDQVVDLPGIGRSTAGAILSLSLGQRHPILDGNVKRVLARCYGIEGWPGRSQVLGALWTLAERCTPDNDAGPYNQGMMDLGATLCTRARPECERCPVARHCIAKAQNRQRQLPAPRPAKDIPKRTTQMLIAMNPAGEILLERRPPTGIWGGLWSLPEIPENADPNDWSLTRLGRRPVQLEIRPSCRHTFSHYRLDIQVRLIRLAEPIDRIAEDDGACWTTPSEAQRLGLPAPIKRILNELSA</sequence>
<comment type="caution">
    <text evidence="16">The sequence shown here is derived from an EMBL/GenBank/DDBJ whole genome shotgun (WGS) entry which is preliminary data.</text>
</comment>
<dbReference type="InterPro" id="IPR044298">
    <property type="entry name" value="MIG/MutY"/>
</dbReference>
<dbReference type="InterPro" id="IPR011257">
    <property type="entry name" value="DNA_glycosylase"/>
</dbReference>
<dbReference type="EC" id="3.2.2.31" evidence="4 14"/>
<dbReference type="InterPro" id="IPR003265">
    <property type="entry name" value="HhH-GPD_domain"/>
</dbReference>
<dbReference type="NCBIfam" id="NF008132">
    <property type="entry name" value="PRK10880.1"/>
    <property type="match status" value="1"/>
</dbReference>
<dbReference type="InterPro" id="IPR000445">
    <property type="entry name" value="HhH_motif"/>
</dbReference>
<evidence type="ECO:0000256" key="9">
    <source>
        <dbReference type="ARBA" id="ARBA00022801"/>
    </source>
</evidence>
<dbReference type="GO" id="GO:0000701">
    <property type="term" value="F:purine-specific mismatch base pair DNA N-glycosylase activity"/>
    <property type="evidence" value="ECO:0007669"/>
    <property type="project" value="UniProtKB-EC"/>
</dbReference>
<dbReference type="Gene3D" id="3.90.79.10">
    <property type="entry name" value="Nucleoside Triphosphate Pyrophosphohydrolase"/>
    <property type="match status" value="1"/>
</dbReference>
<keyword evidence="13 14" id="KW-0326">Glycosidase</keyword>
<reference evidence="17" key="1">
    <citation type="journal article" date="2019" name="Int. J. Syst. Evol. Microbiol.">
        <title>The Global Catalogue of Microorganisms (GCM) 10K type strain sequencing project: providing services to taxonomists for standard genome sequencing and annotation.</title>
        <authorList>
            <consortium name="The Broad Institute Genomics Platform"/>
            <consortium name="The Broad Institute Genome Sequencing Center for Infectious Disease"/>
            <person name="Wu L."/>
            <person name="Ma J."/>
        </authorList>
    </citation>
    <scope>NUCLEOTIDE SEQUENCE [LARGE SCALE GENOMIC DNA]</scope>
    <source>
        <strain evidence="17">KACC 12597</strain>
    </source>
</reference>
<keyword evidence="10 14" id="KW-0408">Iron</keyword>
<keyword evidence="17" id="KW-1185">Reference proteome</keyword>
<dbReference type="PANTHER" id="PTHR42944">
    <property type="entry name" value="ADENINE DNA GLYCOSYLASE"/>
    <property type="match status" value="1"/>
</dbReference>
<gene>
    <name evidence="16" type="primary">mutY</name>
    <name evidence="16" type="ORF">ACFSJC_11990</name>
</gene>
<keyword evidence="6" id="KW-0004">4Fe-4S</keyword>
<keyword evidence="8 14" id="KW-0227">DNA damage</keyword>
<dbReference type="SMART" id="SM00478">
    <property type="entry name" value="ENDO3c"/>
    <property type="match status" value="1"/>
</dbReference>
<dbReference type="InterPro" id="IPR015797">
    <property type="entry name" value="NUDIX_hydrolase-like_dom_sf"/>
</dbReference>
<dbReference type="CDD" id="cd00056">
    <property type="entry name" value="ENDO3c"/>
    <property type="match status" value="1"/>
</dbReference>
<comment type="function">
    <text evidence="2">Adenine glycosylase active on G-A mispairs. MutY also corrects error-prone DNA synthesis past GO lesions which are due to the oxidatively damaged form of guanine: 7,8-dihydro-8-oxoguanine (8-oxo-dGTP).</text>
</comment>
<dbReference type="Pfam" id="PF14815">
    <property type="entry name" value="NUDIX_4"/>
    <property type="match status" value="1"/>
</dbReference>
<evidence type="ECO:0000256" key="14">
    <source>
        <dbReference type="RuleBase" id="RU365096"/>
    </source>
</evidence>
<dbReference type="InterPro" id="IPR023170">
    <property type="entry name" value="HhH_base_excis_C"/>
</dbReference>
<evidence type="ECO:0000256" key="12">
    <source>
        <dbReference type="ARBA" id="ARBA00023204"/>
    </source>
</evidence>
<dbReference type="RefSeq" id="WP_386026949.1">
    <property type="nucleotide sequence ID" value="NZ_JBHUHX010000031.1"/>
</dbReference>
<dbReference type="Pfam" id="PF00730">
    <property type="entry name" value="HhH-GPD"/>
    <property type="match status" value="1"/>
</dbReference>
<dbReference type="SUPFAM" id="SSF48150">
    <property type="entry name" value="DNA-glycosylase"/>
    <property type="match status" value="1"/>
</dbReference>
<comment type="similarity">
    <text evidence="3 14">Belongs to the Nth/MutY family.</text>
</comment>
<evidence type="ECO:0000313" key="17">
    <source>
        <dbReference type="Proteomes" id="UP001597337"/>
    </source>
</evidence>
<dbReference type="Pfam" id="PF00633">
    <property type="entry name" value="HHH"/>
    <property type="match status" value="1"/>
</dbReference>
<feature type="domain" description="HhH-GPD" evidence="15">
    <location>
        <begin position="42"/>
        <end position="193"/>
    </location>
</feature>
<dbReference type="Gene3D" id="1.10.340.30">
    <property type="entry name" value="Hypothetical protein, domain 2"/>
    <property type="match status" value="1"/>
</dbReference>
<keyword evidence="11" id="KW-0411">Iron-sulfur</keyword>
<proteinExistence type="inferred from homology"/>
<evidence type="ECO:0000256" key="5">
    <source>
        <dbReference type="ARBA" id="ARBA00022023"/>
    </source>
</evidence>
<dbReference type="SUPFAM" id="SSF55811">
    <property type="entry name" value="Nudix"/>
    <property type="match status" value="1"/>
</dbReference>
<evidence type="ECO:0000256" key="11">
    <source>
        <dbReference type="ARBA" id="ARBA00023014"/>
    </source>
</evidence>
<dbReference type="Proteomes" id="UP001597337">
    <property type="component" value="Unassembled WGS sequence"/>
</dbReference>
<keyword evidence="12" id="KW-0234">DNA repair</keyword>
<dbReference type="EMBL" id="JBHUHX010000031">
    <property type="protein sequence ID" value="MFD2112562.1"/>
    <property type="molecule type" value="Genomic_DNA"/>
</dbReference>
<comment type="catalytic activity">
    <reaction evidence="1 14">
        <text>Hydrolyzes free adenine bases from 7,8-dihydro-8-oxoguanine:adenine mismatched double-stranded DNA, leaving an apurinic site.</text>
        <dbReference type="EC" id="3.2.2.31"/>
    </reaction>
</comment>
<evidence type="ECO:0000256" key="6">
    <source>
        <dbReference type="ARBA" id="ARBA00022485"/>
    </source>
</evidence>
<evidence type="ECO:0000256" key="7">
    <source>
        <dbReference type="ARBA" id="ARBA00022723"/>
    </source>
</evidence>
<evidence type="ECO:0000256" key="3">
    <source>
        <dbReference type="ARBA" id="ARBA00008343"/>
    </source>
</evidence>
<evidence type="ECO:0000256" key="8">
    <source>
        <dbReference type="ARBA" id="ARBA00022763"/>
    </source>
</evidence>
<comment type="cofactor">
    <cofactor evidence="14">
        <name>[4Fe-4S] cluster</name>
        <dbReference type="ChEBI" id="CHEBI:49883"/>
    </cofactor>
    <text evidence="14">Binds 1 [4Fe-4S] cluster.</text>
</comment>
<accession>A0ABW4YAA7</accession>
<name>A0ABW4YAA7_9GAMM</name>
<dbReference type="PANTHER" id="PTHR42944:SF1">
    <property type="entry name" value="ADENINE DNA GLYCOSYLASE"/>
    <property type="match status" value="1"/>
</dbReference>
<dbReference type="PROSITE" id="PS01155">
    <property type="entry name" value="ENDONUCLEASE_III_2"/>
    <property type="match status" value="1"/>
</dbReference>
<dbReference type="InterPro" id="IPR004036">
    <property type="entry name" value="Endonuclease-III-like_CS2"/>
</dbReference>